<name>A0A0N4UQ25_DRAME</name>
<evidence type="ECO:0000313" key="2">
    <source>
        <dbReference type="Proteomes" id="UP000038040"/>
    </source>
</evidence>
<dbReference type="STRING" id="318479.A0A0N4UQ25"/>
<sequence>MNWAISQDRVYKQLNTYYAECIDDTLFTIGVAVAKGDEKRIKPRKPIDYAEIELSWFKGLNWKMHPEWRYCLLNDSDSSLTAEEAFRVYVEQMRHEGALPRLCESRRQLVDRFIFDMKVTNGLIDLWNYNAKTCKKYDYRRQIHIVFLATPSGLIKYWDEIPEDLTYNDPNLVNISQSTKSFGTPSQQQKLVFFR</sequence>
<reference evidence="4" key="1">
    <citation type="submission" date="2017-02" db="UniProtKB">
        <authorList>
            <consortium name="WormBaseParasite"/>
        </authorList>
    </citation>
    <scope>IDENTIFICATION</scope>
</reference>
<dbReference type="Proteomes" id="UP000274756">
    <property type="component" value="Unassembled WGS sequence"/>
</dbReference>
<proteinExistence type="predicted"/>
<dbReference type="OrthoDB" id="10054666at2759"/>
<protein>
    <submittedName>
        <fullName evidence="4">WYL domain-containing protein</fullName>
    </submittedName>
</protein>
<dbReference type="WBParaSite" id="DME_0001008901-mRNA-1">
    <property type="protein sequence ID" value="DME_0001008901-mRNA-1"/>
    <property type="gene ID" value="DME_0001008901"/>
</dbReference>
<accession>A0A0N4UQ25</accession>
<evidence type="ECO:0000313" key="4">
    <source>
        <dbReference type="WBParaSite" id="DME_0001008901-mRNA-1"/>
    </source>
</evidence>
<gene>
    <name evidence="1" type="ORF">DME_LOCUS3611</name>
</gene>
<dbReference type="AlphaFoldDB" id="A0A0N4UQ25"/>
<organism evidence="2 4">
    <name type="scientific">Dracunculus medinensis</name>
    <name type="common">Guinea worm</name>
    <dbReference type="NCBI Taxonomy" id="318479"/>
    <lineage>
        <taxon>Eukaryota</taxon>
        <taxon>Metazoa</taxon>
        <taxon>Ecdysozoa</taxon>
        <taxon>Nematoda</taxon>
        <taxon>Chromadorea</taxon>
        <taxon>Rhabditida</taxon>
        <taxon>Spirurina</taxon>
        <taxon>Dracunculoidea</taxon>
        <taxon>Dracunculidae</taxon>
        <taxon>Dracunculus</taxon>
    </lineage>
</organism>
<evidence type="ECO:0000313" key="1">
    <source>
        <dbReference type="EMBL" id="VDN53638.1"/>
    </source>
</evidence>
<dbReference type="Proteomes" id="UP000038040">
    <property type="component" value="Unplaced"/>
</dbReference>
<dbReference type="EMBL" id="UYYG01000156">
    <property type="protein sequence ID" value="VDN53638.1"/>
    <property type="molecule type" value="Genomic_DNA"/>
</dbReference>
<keyword evidence="3" id="KW-1185">Reference proteome</keyword>
<evidence type="ECO:0000313" key="3">
    <source>
        <dbReference type="Proteomes" id="UP000274756"/>
    </source>
</evidence>
<reference evidence="1 3" key="2">
    <citation type="submission" date="2018-11" db="EMBL/GenBank/DDBJ databases">
        <authorList>
            <consortium name="Pathogen Informatics"/>
        </authorList>
    </citation>
    <scope>NUCLEOTIDE SEQUENCE [LARGE SCALE GENOMIC DNA]</scope>
</reference>